<sequence length="389" mass="43002">MPKQNYCIGLQMDEFRVPKKVNRNVFKAISILQSSRTDFVCTNDIVDQVKFQMRNHVPVEHIDEAIKQSLANLTMLGIVRRLGASKYALSSIVFGRLGMPNPIPHPPGNPGTPMRRTGQNAPRKRPIGRLDPWKSVSKILSEDSLSGSEITRMRKRMRTNTKRVVKQERNPNSQQSRAQKYKETEMATTSTESSFIDLRCSQSHLALGNNVQILFGSPGWSYTKPDTPLRLDQKANDPETPTGNRSSTSAMDVEGNVEEEEEGGSKPSISGTSCRAAPIGLNVRPAYHTSGGESDAENASVVGLCGSTLCLQSTMSQSVAHDSASTSQATAKESNNVKIQQVSEYQENNRVVENSEVQETFENNLDIQTTQPSDVLEECQSAPNYDFYN</sequence>
<feature type="compositionally biased region" description="Basic residues" evidence="1">
    <location>
        <begin position="154"/>
        <end position="164"/>
    </location>
</feature>
<feature type="compositionally biased region" description="Pro residues" evidence="1">
    <location>
        <begin position="101"/>
        <end position="110"/>
    </location>
</feature>
<feature type="region of interest" description="Disordered" evidence="1">
    <location>
        <begin position="370"/>
        <end position="389"/>
    </location>
</feature>
<organism evidence="2 3">
    <name type="scientific">Drosophila mauritiana</name>
    <name type="common">Fruit fly</name>
    <dbReference type="NCBI Taxonomy" id="7226"/>
    <lineage>
        <taxon>Eukaryota</taxon>
        <taxon>Metazoa</taxon>
        <taxon>Ecdysozoa</taxon>
        <taxon>Arthropoda</taxon>
        <taxon>Hexapoda</taxon>
        <taxon>Insecta</taxon>
        <taxon>Pterygota</taxon>
        <taxon>Neoptera</taxon>
        <taxon>Endopterygota</taxon>
        <taxon>Diptera</taxon>
        <taxon>Brachycera</taxon>
        <taxon>Muscomorpha</taxon>
        <taxon>Ephydroidea</taxon>
        <taxon>Drosophilidae</taxon>
        <taxon>Drosophila</taxon>
        <taxon>Sophophora</taxon>
    </lineage>
</organism>
<keyword evidence="2" id="KW-1185">Reference proteome</keyword>
<gene>
    <name evidence="3" type="primary">LOC117145472</name>
</gene>
<reference evidence="3" key="1">
    <citation type="submission" date="2025-08" db="UniProtKB">
        <authorList>
            <consortium name="RefSeq"/>
        </authorList>
    </citation>
    <scope>IDENTIFICATION</scope>
    <source>
        <strain evidence="3">Mau12</strain>
        <tissue evidence="3">Whole Body</tissue>
    </source>
</reference>
<feature type="compositionally biased region" description="Basic and acidic residues" evidence="1">
    <location>
        <begin position="227"/>
        <end position="237"/>
    </location>
</feature>
<name>A0A6P8KH71_DROMA</name>
<dbReference type="RefSeq" id="XP_033167037.1">
    <property type="nucleotide sequence ID" value="XM_033311146.1"/>
</dbReference>
<dbReference type="AlphaFoldDB" id="A0A6P8KH71"/>
<protein>
    <submittedName>
        <fullName evidence="3">Uncharacterized protein LOC117145472</fullName>
    </submittedName>
</protein>
<feature type="region of interest" description="Disordered" evidence="1">
    <location>
        <begin position="225"/>
        <end position="274"/>
    </location>
</feature>
<evidence type="ECO:0000256" key="1">
    <source>
        <dbReference type="SAM" id="MobiDB-lite"/>
    </source>
</evidence>
<feature type="region of interest" description="Disordered" evidence="1">
    <location>
        <begin position="101"/>
        <end position="129"/>
    </location>
</feature>
<proteinExistence type="predicted"/>
<feature type="compositionally biased region" description="Polar residues" evidence="1">
    <location>
        <begin position="239"/>
        <end position="250"/>
    </location>
</feature>
<dbReference type="Proteomes" id="UP000515162">
    <property type="component" value="Chromosome 3R"/>
</dbReference>
<accession>A0A6P8KH71</accession>
<feature type="region of interest" description="Disordered" evidence="1">
    <location>
        <begin position="154"/>
        <end position="187"/>
    </location>
</feature>
<evidence type="ECO:0000313" key="3">
    <source>
        <dbReference type="RefSeq" id="XP_033167037.1"/>
    </source>
</evidence>
<evidence type="ECO:0000313" key="2">
    <source>
        <dbReference type="Proteomes" id="UP000515162"/>
    </source>
</evidence>
<dbReference type="GeneID" id="117145472"/>